<evidence type="ECO:0000313" key="2">
    <source>
        <dbReference type="EMBL" id="ABA89424.1"/>
    </source>
</evidence>
<keyword evidence="1" id="KW-0732">Signal</keyword>
<evidence type="ECO:0008006" key="4">
    <source>
        <dbReference type="Google" id="ProtNLM"/>
    </source>
</evidence>
<organism evidence="2 3">
    <name type="scientific">Syntrophotalea carbinolica (strain DSM 2380 / NBRC 103641 / GraBd1)</name>
    <name type="common">Pelobacter carbinolicus</name>
    <dbReference type="NCBI Taxonomy" id="338963"/>
    <lineage>
        <taxon>Bacteria</taxon>
        <taxon>Pseudomonadati</taxon>
        <taxon>Thermodesulfobacteriota</taxon>
        <taxon>Desulfuromonadia</taxon>
        <taxon>Desulfuromonadales</taxon>
        <taxon>Syntrophotaleaceae</taxon>
        <taxon>Syntrophotalea</taxon>
    </lineage>
</organism>
<reference evidence="2 3" key="2">
    <citation type="journal article" date="2012" name="BMC Genomics">
        <title>The genome of Pelobacter carbinolicus reveals surprising metabolic capabilities and physiological features.</title>
        <authorList>
            <person name="Aklujkar M."/>
            <person name="Haveman S.A."/>
            <person name="Didonato R.Jr."/>
            <person name="Chertkov O."/>
            <person name="Han C.S."/>
            <person name="Land M.L."/>
            <person name="Brown P."/>
            <person name="Lovley D.R."/>
        </authorList>
    </citation>
    <scope>NUCLEOTIDE SEQUENCE [LARGE SCALE GENOMIC DNA]</scope>
    <source>
        <strain evidence="3">DSM 2380 / NBRC 103641 / GraBd1</strain>
    </source>
</reference>
<evidence type="ECO:0000313" key="3">
    <source>
        <dbReference type="Proteomes" id="UP000002534"/>
    </source>
</evidence>
<name>Q3A2I3_SYNC1</name>
<accession>Q3A2I3</accession>
<dbReference type="STRING" id="338963.Pcar_2185"/>
<evidence type="ECO:0000256" key="1">
    <source>
        <dbReference type="SAM" id="SignalP"/>
    </source>
</evidence>
<dbReference type="Proteomes" id="UP000002534">
    <property type="component" value="Chromosome"/>
</dbReference>
<feature type="signal peptide" evidence="1">
    <location>
        <begin position="1"/>
        <end position="22"/>
    </location>
</feature>
<keyword evidence="3" id="KW-1185">Reference proteome</keyword>
<feature type="chain" id="PRO_5004223540" description="VCBS repeat-containing protein" evidence="1">
    <location>
        <begin position="23"/>
        <end position="498"/>
    </location>
</feature>
<sequence length="498" mass="54465">MKKILLTIGAVLLVLGCACVCAAEPLKAFVSPFNVVGVANEDKLQVALQHMMASRLDPAYVQVVDSGENADLLINGSFTQFGEIFSFDVLLTHAQDGHVSKVFEQGDKQADFFLALGRVTDKINRDLAAKQTAAPSDISSHGYAIAPSATSPRVNRQQSSTPVTPETYVIPAQDTGKSARALPGLQIDGVMRGLALGRKLASGEREVFVAGDNVLRMYLLADALTPLDEVSIPLPGTIVALDTADLDHDNVPELYVSILDRGTFTSSVFDVVDGKLKEIATDLEWAFRGVGMELESRTVYAQKLGTDGQFYGDVAVLSKSGNHFEAKQSIALPRFGHVFNFARIASPSGDPLYLVLDVDGHPVVSTLDGKEIWQGEEVLGGSETILNKPETIPGNLENYRWLFMEQRIMTLPDGTILIPQNEGKFSFGNNRAYNRHTMYAFEWTGNFLAEKWHSPKISSYLADFAMDFNSKEIILLGVEKRPSLLYKGRSSISTKRIN</sequence>
<dbReference type="PROSITE" id="PS51257">
    <property type="entry name" value="PROKAR_LIPOPROTEIN"/>
    <property type="match status" value="1"/>
</dbReference>
<dbReference type="RefSeq" id="WP_011341938.1">
    <property type="nucleotide sequence ID" value="NC_007498.2"/>
</dbReference>
<protein>
    <recommendedName>
        <fullName evidence="4">VCBS repeat-containing protein</fullName>
    </recommendedName>
</protein>
<dbReference type="eggNOG" id="COG5386">
    <property type="taxonomic scope" value="Bacteria"/>
</dbReference>
<gene>
    <name evidence="2" type="ordered locus">Pcar_2185</name>
</gene>
<dbReference type="KEGG" id="pca:Pcar_2185"/>
<dbReference type="EMBL" id="CP000142">
    <property type="protein sequence ID" value="ABA89424.1"/>
    <property type="molecule type" value="Genomic_DNA"/>
</dbReference>
<dbReference type="AlphaFoldDB" id="Q3A2I3"/>
<proteinExistence type="predicted"/>
<dbReference type="OrthoDB" id="5422153at2"/>
<reference evidence="3" key="1">
    <citation type="submission" date="2005-10" db="EMBL/GenBank/DDBJ databases">
        <title>Complete sequence of Pelobacter carbinolicus DSM 2380.</title>
        <authorList>
            <person name="Copeland A."/>
            <person name="Lucas S."/>
            <person name="Lapidus A."/>
            <person name="Barry K."/>
            <person name="Detter J.C."/>
            <person name="Glavina T."/>
            <person name="Hammon N."/>
            <person name="Israni S."/>
            <person name="Pitluck S."/>
            <person name="Chertkov O."/>
            <person name="Schmutz J."/>
            <person name="Larimer F."/>
            <person name="Land M."/>
            <person name="Kyrpides N."/>
            <person name="Ivanova N."/>
            <person name="Richardson P."/>
        </authorList>
    </citation>
    <scope>NUCLEOTIDE SEQUENCE [LARGE SCALE GENOMIC DNA]</scope>
    <source>
        <strain evidence="3">DSM 2380 / NBRC 103641 / GraBd1</strain>
    </source>
</reference>
<dbReference type="HOGENOM" id="CLU_548310_0_0_7"/>